<dbReference type="CDD" id="cd05009">
    <property type="entry name" value="SIS_GlmS_GlmD_2"/>
    <property type="match status" value="1"/>
</dbReference>
<name>A0A1F7XJR7_9BACT</name>
<sequence>MCGVFGYSGEEKEDLAGYILEGLKKLEYRGYDSSGIAVFKKGKVRIIKEVGELANLRKRLKGKHLSGNLGIGHTRWATHGGVTRKNAHPHTDCLGKIAVVHNGIMENYEEIKQKLLGLGHKFKSETDTEIFPHLIEEKIKKDRNLSFSEAVRLSFNQIEGLNAVCACCSDGEIVAFRKGSPLVAGLGEKGNFVSSDIPGLSCLTRKIVILEEGEGVSVTKERVVKINSKTGKRALAKETFVDMEEKEAARGNFPYFLIKEIFEQPEVVARVAASDKKEIKKAVEMIKKSWGTYFTACGTAAHSGLAATYMFSEIAKRHVNFAFGSEFPYFNDFLVPKSLLIAASQSGETMDTLEAVRAAKKKGAKVLSLVNVPSSTLTRLSDKTILLKAGPERAVLSTKSYIAKLSFFLLFAYAIAGRLNLGIKILQETSKEMVRMLKRGLEAKMKKLAKKLSGCEHIYIIGRGVNYATALEGALKIKEASYIHAEGFPAGELKHGVIALIEPGTPCFCIIAKDRAKEAVLSNAMELKSRGGYIIGISSERQSVFDVWIQVPEVGAASPIVSIIPMQLLAYHLTLIKGYNPDRPRNLAKSVTVR</sequence>
<keyword evidence="6" id="KW-0677">Repeat</keyword>
<dbReference type="SUPFAM" id="SSF53697">
    <property type="entry name" value="SIS domain"/>
    <property type="match status" value="1"/>
</dbReference>
<evidence type="ECO:0000256" key="5">
    <source>
        <dbReference type="ARBA" id="ARBA00022679"/>
    </source>
</evidence>
<keyword evidence="7" id="KW-0315">Glutamine amidotransferase</keyword>
<dbReference type="GO" id="GO:0004360">
    <property type="term" value="F:glutamine-fructose-6-phosphate transaminase (isomerizing) activity"/>
    <property type="evidence" value="ECO:0007669"/>
    <property type="project" value="UniProtKB-EC"/>
</dbReference>
<dbReference type="Pfam" id="PF01380">
    <property type="entry name" value="SIS"/>
    <property type="match status" value="2"/>
</dbReference>
<feature type="domain" description="Glutamine amidotransferase type-2" evidence="8">
    <location>
        <begin position="2"/>
        <end position="221"/>
    </location>
</feature>
<dbReference type="CDD" id="cd00714">
    <property type="entry name" value="GFAT"/>
    <property type="match status" value="1"/>
</dbReference>
<dbReference type="PROSITE" id="PS51464">
    <property type="entry name" value="SIS"/>
    <property type="match status" value="2"/>
</dbReference>
<dbReference type="Proteomes" id="UP000177382">
    <property type="component" value="Unassembled WGS sequence"/>
</dbReference>
<evidence type="ECO:0000256" key="4">
    <source>
        <dbReference type="ARBA" id="ARBA00022576"/>
    </source>
</evidence>
<protein>
    <recommendedName>
        <fullName evidence="3">Glutamine--fructose-6-phosphate aminotransferase [isomerizing]</fullName>
        <ecNumber evidence="2">2.6.1.16</ecNumber>
    </recommendedName>
</protein>
<dbReference type="InterPro" id="IPR035490">
    <property type="entry name" value="GlmS/FrlB_SIS"/>
</dbReference>
<dbReference type="FunFam" id="3.60.20.10:FF:000006">
    <property type="entry name" value="Glutamine--fructose-6-phosphate aminotransferase [isomerizing]"/>
    <property type="match status" value="1"/>
</dbReference>
<evidence type="ECO:0000256" key="3">
    <source>
        <dbReference type="ARBA" id="ARBA00016090"/>
    </source>
</evidence>
<evidence type="ECO:0000313" key="10">
    <source>
        <dbReference type="EMBL" id="OGM15302.1"/>
    </source>
</evidence>
<dbReference type="PANTHER" id="PTHR10937">
    <property type="entry name" value="GLUCOSAMINE--FRUCTOSE-6-PHOSPHATE AMINOTRANSFERASE, ISOMERIZING"/>
    <property type="match status" value="1"/>
</dbReference>
<feature type="domain" description="SIS" evidence="9">
    <location>
        <begin position="448"/>
        <end position="584"/>
    </location>
</feature>
<dbReference type="InterPro" id="IPR005855">
    <property type="entry name" value="GFAT"/>
</dbReference>
<dbReference type="GO" id="GO:0006047">
    <property type="term" value="P:UDP-N-acetylglucosamine metabolic process"/>
    <property type="evidence" value="ECO:0007669"/>
    <property type="project" value="TreeGrafter"/>
</dbReference>
<dbReference type="Gene3D" id="3.40.50.10490">
    <property type="entry name" value="Glucose-6-phosphate isomerase like protein, domain 1"/>
    <property type="match status" value="2"/>
</dbReference>
<keyword evidence="4 10" id="KW-0032">Aminotransferase</keyword>
<dbReference type="InterPro" id="IPR001347">
    <property type="entry name" value="SIS_dom"/>
</dbReference>
<dbReference type="SUPFAM" id="SSF56235">
    <property type="entry name" value="N-terminal nucleophile aminohydrolases (Ntn hydrolases)"/>
    <property type="match status" value="1"/>
</dbReference>
<dbReference type="NCBIfam" id="TIGR01135">
    <property type="entry name" value="glmS"/>
    <property type="match status" value="1"/>
</dbReference>
<reference evidence="10 11" key="1">
    <citation type="journal article" date="2016" name="Nat. Commun.">
        <title>Thousands of microbial genomes shed light on interconnected biogeochemical processes in an aquifer system.</title>
        <authorList>
            <person name="Anantharaman K."/>
            <person name="Brown C.T."/>
            <person name="Hug L.A."/>
            <person name="Sharon I."/>
            <person name="Castelle C.J."/>
            <person name="Probst A.J."/>
            <person name="Thomas B.C."/>
            <person name="Singh A."/>
            <person name="Wilkins M.J."/>
            <person name="Karaoz U."/>
            <person name="Brodie E.L."/>
            <person name="Williams K.H."/>
            <person name="Hubbard S.S."/>
            <person name="Banfield J.F."/>
        </authorList>
    </citation>
    <scope>NUCLEOTIDE SEQUENCE [LARGE SCALE GENOMIC DNA]</scope>
</reference>
<dbReference type="EMBL" id="MGFX01000006">
    <property type="protein sequence ID" value="OGM15302.1"/>
    <property type="molecule type" value="Genomic_DNA"/>
</dbReference>
<dbReference type="GO" id="GO:0006487">
    <property type="term" value="P:protein N-linked glycosylation"/>
    <property type="evidence" value="ECO:0007669"/>
    <property type="project" value="TreeGrafter"/>
</dbReference>
<evidence type="ECO:0000259" key="9">
    <source>
        <dbReference type="PROSITE" id="PS51464"/>
    </source>
</evidence>
<keyword evidence="5 10" id="KW-0808">Transferase</keyword>
<dbReference type="InterPro" id="IPR046348">
    <property type="entry name" value="SIS_dom_sf"/>
</dbReference>
<dbReference type="InterPro" id="IPR047084">
    <property type="entry name" value="GFAT_N"/>
</dbReference>
<proteinExistence type="predicted"/>
<evidence type="ECO:0000256" key="7">
    <source>
        <dbReference type="ARBA" id="ARBA00022962"/>
    </source>
</evidence>
<dbReference type="GO" id="GO:0006002">
    <property type="term" value="P:fructose 6-phosphate metabolic process"/>
    <property type="evidence" value="ECO:0007669"/>
    <property type="project" value="TreeGrafter"/>
</dbReference>
<dbReference type="InterPro" id="IPR017932">
    <property type="entry name" value="GATase_2_dom"/>
</dbReference>
<evidence type="ECO:0000256" key="1">
    <source>
        <dbReference type="ARBA" id="ARBA00001031"/>
    </source>
</evidence>
<dbReference type="GO" id="GO:0097367">
    <property type="term" value="F:carbohydrate derivative binding"/>
    <property type="evidence" value="ECO:0007669"/>
    <property type="project" value="InterPro"/>
</dbReference>
<dbReference type="InterPro" id="IPR029055">
    <property type="entry name" value="Ntn_hydrolases_N"/>
</dbReference>
<dbReference type="CDD" id="cd05008">
    <property type="entry name" value="SIS_GlmS_GlmD_1"/>
    <property type="match status" value="1"/>
</dbReference>
<dbReference type="AlphaFoldDB" id="A0A1F7XJR7"/>
<evidence type="ECO:0000313" key="11">
    <source>
        <dbReference type="Proteomes" id="UP000177382"/>
    </source>
</evidence>
<organism evidence="10 11">
    <name type="scientific">Candidatus Woesebacteria bacterium RBG_16_42_24</name>
    <dbReference type="NCBI Taxonomy" id="1802485"/>
    <lineage>
        <taxon>Bacteria</taxon>
        <taxon>Candidatus Woeseibacteriota</taxon>
    </lineage>
</organism>
<comment type="caution">
    <text evidence="10">The sequence shown here is derived from an EMBL/GenBank/DDBJ whole genome shotgun (WGS) entry which is preliminary data.</text>
</comment>
<gene>
    <name evidence="10" type="ORF">A2V97_01580</name>
</gene>
<dbReference type="NCBIfam" id="NF001484">
    <property type="entry name" value="PRK00331.1"/>
    <property type="match status" value="1"/>
</dbReference>
<dbReference type="PROSITE" id="PS51278">
    <property type="entry name" value="GATASE_TYPE_2"/>
    <property type="match status" value="1"/>
</dbReference>
<dbReference type="PANTHER" id="PTHR10937:SF0">
    <property type="entry name" value="GLUTAMINE--FRUCTOSE-6-PHOSPHATE TRANSAMINASE (ISOMERIZING)"/>
    <property type="match status" value="1"/>
</dbReference>
<evidence type="ECO:0000256" key="2">
    <source>
        <dbReference type="ARBA" id="ARBA00012916"/>
    </source>
</evidence>
<evidence type="ECO:0000259" key="8">
    <source>
        <dbReference type="PROSITE" id="PS51278"/>
    </source>
</evidence>
<dbReference type="Pfam" id="PF13522">
    <property type="entry name" value="GATase_6"/>
    <property type="match status" value="1"/>
</dbReference>
<comment type="catalytic activity">
    <reaction evidence="1">
        <text>D-fructose 6-phosphate + L-glutamine = D-glucosamine 6-phosphate + L-glutamate</text>
        <dbReference type="Rhea" id="RHEA:13237"/>
        <dbReference type="ChEBI" id="CHEBI:29985"/>
        <dbReference type="ChEBI" id="CHEBI:58359"/>
        <dbReference type="ChEBI" id="CHEBI:58725"/>
        <dbReference type="ChEBI" id="CHEBI:61527"/>
        <dbReference type="EC" id="2.6.1.16"/>
    </reaction>
</comment>
<dbReference type="Gene3D" id="3.60.20.10">
    <property type="entry name" value="Glutamine Phosphoribosylpyrophosphate, subunit 1, domain 1"/>
    <property type="match status" value="1"/>
</dbReference>
<evidence type="ECO:0000256" key="6">
    <source>
        <dbReference type="ARBA" id="ARBA00022737"/>
    </source>
</evidence>
<feature type="domain" description="SIS" evidence="9">
    <location>
        <begin position="282"/>
        <end position="421"/>
    </location>
</feature>
<dbReference type="STRING" id="1802485.A2V97_01580"/>
<dbReference type="EC" id="2.6.1.16" evidence="2"/>
<accession>A0A1F7XJR7</accession>
<dbReference type="InterPro" id="IPR035466">
    <property type="entry name" value="GlmS/AgaS_SIS"/>
</dbReference>